<feature type="domain" description="PhoD-like phosphatase metallophosphatase" evidence="1">
    <location>
        <begin position="151"/>
        <end position="485"/>
    </location>
</feature>
<gene>
    <name evidence="3" type="ORF">GCM10009745_65000</name>
</gene>
<sequence>MTVTRRTVLGTVGVLGAAVAVPLEAFGTPALRTAADASPTLVTGATFPEGVMAGVPRTDGAMLWTRVPRGLFDGDAELAVVVSRNRDLSQPVIVKTVIAEKQWDGCVHFAANGLTAGEEYFYQFRGKDTVSPIGRFQTLRPADSNQPVRIGFFTCQGFTEGYYAMHRHLAAEELDLVVGLGDYVYEATVPGVRGIDLNLYPQVLSSMRAKYTLYRSDDDLRAMHAQHAFLPLWDDHEFRNNYTKNKWSLPELFFQEKKSAAWHTWFERMPVPRYANDMTRTYRSLRLGKTAELFAIDNRQYKDDQPCNDGGSIICAAADATGRSMLGPDQKAWLENGLRSSGAQWKVLANPNMMMGMVTGASGERAFMDTWDGYGAERTELLSLAADRVSDLVVVTGDDHDTFSGELWNTGFAPGTPGNPAGTKRSGVEFVVPSVSSTNTGDTKGVAGAKAEEQKRLQYNPHLKQVDMRQHGYGVLEVTRDEAKLSYRAVDKLHPDAGVSTSYQVRTGRGSARLEVL</sequence>
<dbReference type="Pfam" id="PF09423">
    <property type="entry name" value="PhoD"/>
    <property type="match status" value="1"/>
</dbReference>
<name>A0ABN2IMP8_9ACTN</name>
<reference evidence="3 4" key="1">
    <citation type="journal article" date="2019" name="Int. J. Syst. Evol. Microbiol.">
        <title>The Global Catalogue of Microorganisms (GCM) 10K type strain sequencing project: providing services to taxonomists for standard genome sequencing and annotation.</title>
        <authorList>
            <consortium name="The Broad Institute Genomics Platform"/>
            <consortium name="The Broad Institute Genome Sequencing Center for Infectious Disease"/>
            <person name="Wu L."/>
            <person name="Ma J."/>
        </authorList>
    </citation>
    <scope>NUCLEOTIDE SEQUENCE [LARGE SCALE GENOMIC DNA]</scope>
    <source>
        <strain evidence="3 4">JCM 14307</strain>
    </source>
</reference>
<dbReference type="InterPro" id="IPR038607">
    <property type="entry name" value="PhoD-like_sf"/>
</dbReference>
<dbReference type="PROSITE" id="PS51318">
    <property type="entry name" value="TAT"/>
    <property type="match status" value="1"/>
</dbReference>
<dbReference type="Pfam" id="PF16655">
    <property type="entry name" value="PhoD_N"/>
    <property type="match status" value="1"/>
</dbReference>
<feature type="domain" description="Phospholipase D N-terminal" evidence="2">
    <location>
        <begin position="50"/>
        <end position="138"/>
    </location>
</feature>
<evidence type="ECO:0000259" key="2">
    <source>
        <dbReference type="Pfam" id="PF16655"/>
    </source>
</evidence>
<dbReference type="Proteomes" id="UP001500280">
    <property type="component" value="Unassembled WGS sequence"/>
</dbReference>
<dbReference type="InterPro" id="IPR032093">
    <property type="entry name" value="PhoD_N"/>
</dbReference>
<dbReference type="SUPFAM" id="SSF56300">
    <property type="entry name" value="Metallo-dependent phosphatases"/>
    <property type="match status" value="1"/>
</dbReference>
<protein>
    <submittedName>
        <fullName evidence="3">Alkaline phosphatase D family protein</fullName>
    </submittedName>
</protein>
<dbReference type="InterPro" id="IPR018946">
    <property type="entry name" value="PhoD-like_MPP"/>
</dbReference>
<dbReference type="EMBL" id="BAAANF010000022">
    <property type="protein sequence ID" value="GAA1708107.1"/>
    <property type="molecule type" value="Genomic_DNA"/>
</dbReference>
<evidence type="ECO:0000259" key="1">
    <source>
        <dbReference type="Pfam" id="PF09423"/>
    </source>
</evidence>
<dbReference type="InterPro" id="IPR052900">
    <property type="entry name" value="Phospholipid_Metab_Enz"/>
</dbReference>
<accession>A0ABN2IMP8</accession>
<proteinExistence type="predicted"/>
<organism evidence="3 4">
    <name type="scientific">Kribbella yunnanensis</name>
    <dbReference type="NCBI Taxonomy" id="190194"/>
    <lineage>
        <taxon>Bacteria</taxon>
        <taxon>Bacillati</taxon>
        <taxon>Actinomycetota</taxon>
        <taxon>Actinomycetes</taxon>
        <taxon>Propionibacteriales</taxon>
        <taxon>Kribbellaceae</taxon>
        <taxon>Kribbella</taxon>
    </lineage>
</organism>
<dbReference type="CDD" id="cd07389">
    <property type="entry name" value="MPP_PhoD"/>
    <property type="match status" value="1"/>
</dbReference>
<evidence type="ECO:0000313" key="3">
    <source>
        <dbReference type="EMBL" id="GAA1708107.1"/>
    </source>
</evidence>
<dbReference type="Gene3D" id="2.60.40.380">
    <property type="entry name" value="Purple acid phosphatase-like, N-terminal"/>
    <property type="match status" value="1"/>
</dbReference>
<dbReference type="Gene3D" id="3.60.21.70">
    <property type="entry name" value="PhoD-like phosphatase"/>
    <property type="match status" value="1"/>
</dbReference>
<evidence type="ECO:0000313" key="4">
    <source>
        <dbReference type="Proteomes" id="UP001500280"/>
    </source>
</evidence>
<comment type="caution">
    <text evidence="3">The sequence shown here is derived from an EMBL/GenBank/DDBJ whole genome shotgun (WGS) entry which is preliminary data.</text>
</comment>
<keyword evidence="4" id="KW-1185">Reference proteome</keyword>
<dbReference type="PANTHER" id="PTHR43606">
    <property type="entry name" value="PHOSPHATASE, PUTATIVE (AFU_ORTHOLOGUE AFUA_6G08710)-RELATED"/>
    <property type="match status" value="1"/>
</dbReference>
<dbReference type="PANTHER" id="PTHR43606:SF2">
    <property type="entry name" value="ALKALINE PHOSPHATASE FAMILY PROTEIN (AFU_ORTHOLOGUE AFUA_5G03860)"/>
    <property type="match status" value="1"/>
</dbReference>
<dbReference type="InterPro" id="IPR006311">
    <property type="entry name" value="TAT_signal"/>
</dbReference>
<dbReference type="InterPro" id="IPR029052">
    <property type="entry name" value="Metallo-depent_PP-like"/>
</dbReference>
<dbReference type="RefSeq" id="WP_344160542.1">
    <property type="nucleotide sequence ID" value="NZ_BAAANF010000022.1"/>
</dbReference>